<dbReference type="PANTHER" id="PTHR15394:SF3">
    <property type="entry name" value="SERINE HYDROLASE RBBP9"/>
    <property type="match status" value="1"/>
</dbReference>
<proteinExistence type="predicted"/>
<dbReference type="EMBL" id="LCNC01000017">
    <property type="protein sequence ID" value="KKU48328.1"/>
    <property type="molecule type" value="Genomic_DNA"/>
</dbReference>
<dbReference type="Pfam" id="PF06821">
    <property type="entry name" value="Ser_hydrolase"/>
    <property type="match status" value="1"/>
</dbReference>
<sequence>MKQQILVIHGGDTFDTHKDYLSFLKNREISLDRLRLKRDWKDTLSEKLGENFDVLSPRMPNGTNARYKEWKIWFERVIPFIDKGVIFIGHSLGGIFLAKYLSENTFPVKIKATILAAAPFDDEESDESLSDFKLPPSLKKFSEQGGEIYLIQSQDDPVIGFGELEKYKKAIPTAKTMTFKDREHFNQEVFPELRQLIKTLSYI</sequence>
<comment type="caution">
    <text evidence="1">The sequence shown here is derived from an EMBL/GenBank/DDBJ whole genome shotgun (WGS) entry which is preliminary data.</text>
</comment>
<dbReference type="Gene3D" id="3.40.50.1820">
    <property type="entry name" value="alpha/beta hydrolase"/>
    <property type="match status" value="1"/>
</dbReference>
<organism evidence="1 2">
    <name type="scientific">Candidatus Woesebacteria bacterium GW2011_GWF2_46_8</name>
    <dbReference type="NCBI Taxonomy" id="1618604"/>
    <lineage>
        <taxon>Bacteria</taxon>
        <taxon>Candidatus Woeseibacteriota</taxon>
    </lineage>
</organism>
<evidence type="ECO:0000313" key="2">
    <source>
        <dbReference type="Proteomes" id="UP000034831"/>
    </source>
</evidence>
<dbReference type="AlphaFoldDB" id="A0A0G1T2B4"/>
<accession>A0A0G1T2B4</accession>
<gene>
    <name evidence="1" type="ORF">UX67_C0017G0002</name>
</gene>
<protein>
    <submittedName>
        <fullName evidence="1">Uncharacterized protein</fullName>
    </submittedName>
</protein>
<dbReference type="InterPro" id="IPR010662">
    <property type="entry name" value="RBBP9/YdeN"/>
</dbReference>
<name>A0A0G1T2B4_9BACT</name>
<evidence type="ECO:0000313" key="1">
    <source>
        <dbReference type="EMBL" id="KKU48328.1"/>
    </source>
</evidence>
<dbReference type="GO" id="GO:0016787">
    <property type="term" value="F:hydrolase activity"/>
    <property type="evidence" value="ECO:0007669"/>
    <property type="project" value="InterPro"/>
</dbReference>
<dbReference type="InterPro" id="IPR029058">
    <property type="entry name" value="AB_hydrolase_fold"/>
</dbReference>
<dbReference type="Proteomes" id="UP000034831">
    <property type="component" value="Unassembled WGS sequence"/>
</dbReference>
<dbReference type="PANTHER" id="PTHR15394">
    <property type="entry name" value="SERINE HYDROLASE RBBP9"/>
    <property type="match status" value="1"/>
</dbReference>
<reference evidence="1 2" key="1">
    <citation type="journal article" date="2015" name="Nature">
        <title>rRNA introns, odd ribosomes, and small enigmatic genomes across a large radiation of phyla.</title>
        <authorList>
            <person name="Brown C.T."/>
            <person name="Hug L.A."/>
            <person name="Thomas B.C."/>
            <person name="Sharon I."/>
            <person name="Castelle C.J."/>
            <person name="Singh A."/>
            <person name="Wilkins M.J."/>
            <person name="Williams K.H."/>
            <person name="Banfield J.F."/>
        </authorList>
    </citation>
    <scope>NUCLEOTIDE SEQUENCE [LARGE SCALE GENOMIC DNA]</scope>
</reference>
<dbReference type="SUPFAM" id="SSF53474">
    <property type="entry name" value="alpha/beta-Hydrolases"/>
    <property type="match status" value="1"/>
</dbReference>